<reference evidence="2 3" key="1">
    <citation type="journal article" date="2019" name="Microbiol. Resour. Announc.">
        <title>Draft Genome Sequence of Comamonas testosteroni TA441, a Bacterium That Has a Cryptic Phenol Degradation Gene Cluster.</title>
        <authorList>
            <person name="Arai H."/>
            <person name="Ishii M."/>
        </authorList>
    </citation>
    <scope>NUCLEOTIDE SEQUENCE [LARGE SCALE GENOMIC DNA]</scope>
    <source>
        <strain evidence="2 3">TA441</strain>
    </source>
</reference>
<gene>
    <name evidence="2" type="ORF">CTTA_2704</name>
</gene>
<dbReference type="InterPro" id="IPR001753">
    <property type="entry name" value="Enoyl-CoA_hydra/iso"/>
</dbReference>
<dbReference type="InterPro" id="IPR029045">
    <property type="entry name" value="ClpP/crotonase-like_dom_sf"/>
</dbReference>
<dbReference type="SUPFAM" id="SSF52096">
    <property type="entry name" value="ClpP/crotonase"/>
    <property type="match status" value="1"/>
</dbReference>
<dbReference type="CDD" id="cd06558">
    <property type="entry name" value="crotonase-like"/>
    <property type="match status" value="1"/>
</dbReference>
<dbReference type="PANTHER" id="PTHR43459:SF1">
    <property type="entry name" value="EG:BACN32G11.4 PROTEIN"/>
    <property type="match status" value="1"/>
</dbReference>
<dbReference type="AlphaFoldDB" id="A0A5A7MFR1"/>
<accession>A0A5A7MFR1</accession>
<proteinExistence type="inferred from homology"/>
<dbReference type="EMBL" id="BKBW01000004">
    <property type="protein sequence ID" value="GEQ75699.1"/>
    <property type="molecule type" value="Genomic_DNA"/>
</dbReference>
<protein>
    <submittedName>
        <fullName evidence="2">Enoyl-CoA hydratase</fullName>
    </submittedName>
</protein>
<dbReference type="Proteomes" id="UP000323105">
    <property type="component" value="Unassembled WGS sequence"/>
</dbReference>
<evidence type="ECO:0000256" key="1">
    <source>
        <dbReference type="ARBA" id="ARBA00005254"/>
    </source>
</evidence>
<dbReference type="PANTHER" id="PTHR43459">
    <property type="entry name" value="ENOYL-COA HYDRATASE"/>
    <property type="match status" value="1"/>
</dbReference>
<name>A0A5A7MFR1_COMTE</name>
<dbReference type="Gene3D" id="3.90.226.10">
    <property type="entry name" value="2-enoyl-CoA Hydratase, Chain A, domain 1"/>
    <property type="match status" value="1"/>
</dbReference>
<dbReference type="GO" id="GO:0003824">
    <property type="term" value="F:catalytic activity"/>
    <property type="evidence" value="ECO:0007669"/>
    <property type="project" value="UniProtKB-ARBA"/>
</dbReference>
<evidence type="ECO:0000313" key="3">
    <source>
        <dbReference type="Proteomes" id="UP000323105"/>
    </source>
</evidence>
<evidence type="ECO:0000313" key="2">
    <source>
        <dbReference type="EMBL" id="GEQ75699.1"/>
    </source>
</evidence>
<dbReference type="Pfam" id="PF00378">
    <property type="entry name" value="ECH_1"/>
    <property type="match status" value="1"/>
</dbReference>
<sequence>MTYPDQNPDGSVLHWRSGAVAHIRFNRPQALNAIDRGMAAAFHPACKDIAGDPQVRAVLITGEGRAFMAGGDLDEMRADPQQAAAQLIAGMHGGIRLLTALQAPVVCAVQGAVAGGGLGLMLACDLAIAAEGTRFGVAYPLIGASCDCSTSWGLPRVLGLRKAMELALLGDNLEAAEALRLGLVNRVVAKDRLAAEAEALVQRLAQGPTHALGHMKQLLRSALERGLDAHLDKEADSFTQCAGTADFQEGISAFREKRAARFQGR</sequence>
<dbReference type="Gene3D" id="1.10.12.10">
    <property type="entry name" value="Lyase 2-enoyl-coa Hydratase, Chain A, domain 2"/>
    <property type="match status" value="1"/>
</dbReference>
<dbReference type="InterPro" id="IPR014748">
    <property type="entry name" value="Enoyl-CoA_hydra_C"/>
</dbReference>
<dbReference type="RefSeq" id="WP_149355788.1">
    <property type="nucleotide sequence ID" value="NZ_BKBW01000004.1"/>
</dbReference>
<comment type="caution">
    <text evidence="2">The sequence shown here is derived from an EMBL/GenBank/DDBJ whole genome shotgun (WGS) entry which is preliminary data.</text>
</comment>
<comment type="similarity">
    <text evidence="1">Belongs to the enoyl-CoA hydratase/isomerase family.</text>
</comment>
<organism evidence="2 3">
    <name type="scientific">Comamonas testosteroni</name>
    <name type="common">Pseudomonas testosteroni</name>
    <dbReference type="NCBI Taxonomy" id="285"/>
    <lineage>
        <taxon>Bacteria</taxon>
        <taxon>Pseudomonadati</taxon>
        <taxon>Pseudomonadota</taxon>
        <taxon>Betaproteobacteria</taxon>
        <taxon>Burkholderiales</taxon>
        <taxon>Comamonadaceae</taxon>
        <taxon>Comamonas</taxon>
    </lineage>
</organism>